<dbReference type="Pfam" id="PF01791">
    <property type="entry name" value="DeoC"/>
    <property type="match status" value="1"/>
</dbReference>
<dbReference type="PANTHER" id="PTHR10889:SF3">
    <property type="entry name" value="DEOXYRIBOSE-PHOSPHATE ALDOLASE"/>
    <property type="match status" value="1"/>
</dbReference>
<evidence type="ECO:0000256" key="3">
    <source>
        <dbReference type="ARBA" id="ARBA00012515"/>
    </source>
</evidence>
<evidence type="ECO:0000256" key="6">
    <source>
        <dbReference type="ARBA" id="ARBA00031814"/>
    </source>
</evidence>
<comment type="similarity">
    <text evidence="2">Belongs to the DeoC/FbaB aldolase family. DeoC type 2 subfamily.</text>
</comment>
<dbReference type="EMBL" id="VSSQ01000131">
    <property type="protein sequence ID" value="MPL79825.1"/>
    <property type="molecule type" value="Genomic_DNA"/>
</dbReference>
<dbReference type="AlphaFoldDB" id="A0A644ULM5"/>
<dbReference type="InterPro" id="IPR002915">
    <property type="entry name" value="DeoC/FbaB/LacD_aldolase"/>
</dbReference>
<evidence type="ECO:0000256" key="5">
    <source>
        <dbReference type="ARBA" id="ARBA00023270"/>
    </source>
</evidence>
<evidence type="ECO:0000256" key="7">
    <source>
        <dbReference type="ARBA" id="ARBA00032755"/>
    </source>
</evidence>
<dbReference type="PIRSF" id="PIRSF001357">
    <property type="entry name" value="DeoC"/>
    <property type="match status" value="1"/>
</dbReference>
<sequence length="264" mass="28914">MEAFEKWNNRDVLSACLGLIDLTSLNSTDTKEKIEKMVDKVNSFSDNWNKYSNVAAICVYPNFASAVKQKLTAKGVKIAVVGGVFPSSQSFLSVKAEECRIAVEQGADEVDIVLALSHFLAGDMEEASKEIRELKKACGDAHLKVILETGALTIEQIEFASMLAMEAGADFIKTSTGKMEPAATPQAAEAMCRAIKEYHKKTGRMVGFKPAGGIVTPEDAVKYYAIVDSILGKEWLNPHYFRLGASRLANNLLSELEDKTVNYF</sequence>
<dbReference type="SUPFAM" id="SSF51569">
    <property type="entry name" value="Aldolase"/>
    <property type="match status" value="1"/>
</dbReference>
<keyword evidence="5" id="KW-0704">Schiff base</keyword>
<keyword evidence="4 9" id="KW-0456">Lyase</keyword>
<comment type="pathway">
    <text evidence="1">Carbohydrate degradation; 2-deoxy-D-ribose 1-phosphate degradation; D-glyceraldehyde 3-phosphate and acetaldehyde from 2-deoxy-alpha-D-ribose 1-phosphate: step 2/2.</text>
</comment>
<protein>
    <recommendedName>
        <fullName evidence="3">deoxyribose-phosphate aldolase</fullName>
        <ecNumber evidence="3">4.1.2.4</ecNumber>
    </recommendedName>
    <alternativeName>
        <fullName evidence="7">2-deoxy-D-ribose 5-phosphate aldolase</fullName>
    </alternativeName>
    <alternativeName>
        <fullName evidence="6">Phosphodeoxyriboaldolase</fullName>
    </alternativeName>
</protein>
<gene>
    <name evidence="9" type="primary">deoC_7</name>
    <name evidence="9" type="ORF">SDC9_25711</name>
</gene>
<organism evidence="9">
    <name type="scientific">bioreactor metagenome</name>
    <dbReference type="NCBI Taxonomy" id="1076179"/>
    <lineage>
        <taxon>unclassified sequences</taxon>
        <taxon>metagenomes</taxon>
        <taxon>ecological metagenomes</taxon>
    </lineage>
</organism>
<dbReference type="InterPro" id="IPR011343">
    <property type="entry name" value="DeoC"/>
</dbReference>
<dbReference type="PANTHER" id="PTHR10889">
    <property type="entry name" value="DEOXYRIBOSE-PHOSPHATE ALDOLASE"/>
    <property type="match status" value="1"/>
</dbReference>
<dbReference type="NCBIfam" id="TIGR00126">
    <property type="entry name" value="deoC"/>
    <property type="match status" value="1"/>
</dbReference>
<evidence type="ECO:0000256" key="1">
    <source>
        <dbReference type="ARBA" id="ARBA00004816"/>
    </source>
</evidence>
<comment type="caution">
    <text evidence="9">The sequence shown here is derived from an EMBL/GenBank/DDBJ whole genome shotgun (WGS) entry which is preliminary data.</text>
</comment>
<dbReference type="GO" id="GO:0005737">
    <property type="term" value="C:cytoplasm"/>
    <property type="evidence" value="ECO:0007669"/>
    <property type="project" value="InterPro"/>
</dbReference>
<evidence type="ECO:0000256" key="4">
    <source>
        <dbReference type="ARBA" id="ARBA00023239"/>
    </source>
</evidence>
<dbReference type="InterPro" id="IPR013785">
    <property type="entry name" value="Aldolase_TIM"/>
</dbReference>
<dbReference type="SMART" id="SM01133">
    <property type="entry name" value="DeoC"/>
    <property type="match status" value="1"/>
</dbReference>
<evidence type="ECO:0000256" key="8">
    <source>
        <dbReference type="ARBA" id="ARBA00048791"/>
    </source>
</evidence>
<dbReference type="GO" id="GO:0016052">
    <property type="term" value="P:carbohydrate catabolic process"/>
    <property type="evidence" value="ECO:0007669"/>
    <property type="project" value="TreeGrafter"/>
</dbReference>
<dbReference type="Gene3D" id="3.20.20.70">
    <property type="entry name" value="Aldolase class I"/>
    <property type="match status" value="1"/>
</dbReference>
<comment type="catalytic activity">
    <reaction evidence="8">
        <text>2-deoxy-D-ribose 5-phosphate = D-glyceraldehyde 3-phosphate + acetaldehyde</text>
        <dbReference type="Rhea" id="RHEA:12821"/>
        <dbReference type="ChEBI" id="CHEBI:15343"/>
        <dbReference type="ChEBI" id="CHEBI:59776"/>
        <dbReference type="ChEBI" id="CHEBI:62877"/>
        <dbReference type="EC" id="4.1.2.4"/>
    </reaction>
</comment>
<name>A0A644ULM5_9ZZZZ</name>
<dbReference type="GO" id="GO:0004139">
    <property type="term" value="F:deoxyribose-phosphate aldolase activity"/>
    <property type="evidence" value="ECO:0007669"/>
    <property type="project" value="UniProtKB-EC"/>
</dbReference>
<evidence type="ECO:0000256" key="2">
    <source>
        <dbReference type="ARBA" id="ARBA00009473"/>
    </source>
</evidence>
<evidence type="ECO:0000313" key="9">
    <source>
        <dbReference type="EMBL" id="MPL79825.1"/>
    </source>
</evidence>
<dbReference type="GO" id="GO:0009264">
    <property type="term" value="P:deoxyribonucleotide catabolic process"/>
    <property type="evidence" value="ECO:0007669"/>
    <property type="project" value="InterPro"/>
</dbReference>
<proteinExistence type="inferred from homology"/>
<dbReference type="EC" id="4.1.2.4" evidence="3"/>
<reference evidence="9" key="1">
    <citation type="submission" date="2019-08" db="EMBL/GenBank/DDBJ databases">
        <authorList>
            <person name="Kucharzyk K."/>
            <person name="Murdoch R.W."/>
            <person name="Higgins S."/>
            <person name="Loffler F."/>
        </authorList>
    </citation>
    <scope>NUCLEOTIDE SEQUENCE</scope>
</reference>
<accession>A0A644ULM5</accession>
<dbReference type="CDD" id="cd00959">
    <property type="entry name" value="DeoC"/>
    <property type="match status" value="1"/>
</dbReference>